<protein>
    <submittedName>
        <fullName evidence="1">Uncharacterized protein</fullName>
    </submittedName>
</protein>
<dbReference type="EMBL" id="CP106739">
    <property type="protein sequence ID" value="UXX85317.1"/>
    <property type="molecule type" value="Genomic_DNA"/>
</dbReference>
<reference evidence="1" key="1">
    <citation type="submission" date="2022-10" db="EMBL/GenBank/DDBJ databases">
        <title>Roseovarius pelagicus sp. nov., isolated from Arctic seawater.</title>
        <authorList>
            <person name="Hong Y.W."/>
            <person name="Hwang C.Y."/>
        </authorList>
    </citation>
    <scope>NUCLEOTIDE SEQUENCE</scope>
    <source>
        <strain evidence="1">HL-MP18</strain>
        <plasmid evidence="1">unnamed3</plasmid>
    </source>
</reference>
<proteinExistence type="predicted"/>
<dbReference type="Proteomes" id="UP001064087">
    <property type="component" value="Plasmid unnamed3"/>
</dbReference>
<geneLocation type="plasmid" evidence="1 2">
    <name>unnamed3</name>
</geneLocation>
<gene>
    <name evidence="1" type="ORF">N7U68_20075</name>
</gene>
<keyword evidence="2" id="KW-1185">Reference proteome</keyword>
<dbReference type="RefSeq" id="WP_263049285.1">
    <property type="nucleotide sequence ID" value="NZ_CP106739.1"/>
</dbReference>
<name>A0ABY6DGP6_9RHOB</name>
<sequence length="90" mass="9858">MLLESFIQKLAKAMGHVCNAHSNWETVTRQVSRALPFEIEVLTTLSPFVHRAFSELIVSQYFIIPRGVVNGKAIVITSSRATRGSNAGGT</sequence>
<accession>A0ABY6DGP6</accession>
<evidence type="ECO:0000313" key="2">
    <source>
        <dbReference type="Proteomes" id="UP001064087"/>
    </source>
</evidence>
<evidence type="ECO:0000313" key="1">
    <source>
        <dbReference type="EMBL" id="UXX85317.1"/>
    </source>
</evidence>
<keyword evidence="1" id="KW-0614">Plasmid</keyword>
<organism evidence="1 2">
    <name type="scientific">Roseovarius pelagicus</name>
    <dbReference type="NCBI Taxonomy" id="2980108"/>
    <lineage>
        <taxon>Bacteria</taxon>
        <taxon>Pseudomonadati</taxon>
        <taxon>Pseudomonadota</taxon>
        <taxon>Alphaproteobacteria</taxon>
        <taxon>Rhodobacterales</taxon>
        <taxon>Roseobacteraceae</taxon>
        <taxon>Roseovarius</taxon>
    </lineage>
</organism>